<feature type="transmembrane region" description="Helical" evidence="8">
    <location>
        <begin position="281"/>
        <end position="303"/>
    </location>
</feature>
<evidence type="ECO:0000256" key="6">
    <source>
        <dbReference type="ARBA" id="ARBA00022989"/>
    </source>
</evidence>
<keyword evidence="3" id="KW-0813">Transport</keyword>
<dbReference type="PANTHER" id="PTHR43568:SF1">
    <property type="entry name" value="P PROTEIN"/>
    <property type="match status" value="1"/>
</dbReference>
<comment type="subcellular location">
    <subcellularLocation>
        <location evidence="1">Cell membrane</location>
        <topology evidence="1">Multi-pass membrane protein</topology>
    </subcellularLocation>
</comment>
<evidence type="ECO:0000256" key="8">
    <source>
        <dbReference type="SAM" id="Phobius"/>
    </source>
</evidence>
<evidence type="ECO:0000256" key="7">
    <source>
        <dbReference type="ARBA" id="ARBA00023136"/>
    </source>
</evidence>
<dbReference type="Pfam" id="PF03600">
    <property type="entry name" value="CitMHS"/>
    <property type="match status" value="1"/>
</dbReference>
<dbReference type="AlphaFoldDB" id="A0A8J3T3I7"/>
<keyword evidence="7 8" id="KW-0472">Membrane</keyword>
<protein>
    <submittedName>
        <fullName evidence="10">Membrane protein</fullName>
    </submittedName>
</protein>
<evidence type="ECO:0000256" key="5">
    <source>
        <dbReference type="ARBA" id="ARBA00022692"/>
    </source>
</evidence>
<dbReference type="EMBL" id="BOOK01000016">
    <property type="protein sequence ID" value="GII00394.1"/>
    <property type="molecule type" value="Genomic_DNA"/>
</dbReference>
<evidence type="ECO:0000256" key="2">
    <source>
        <dbReference type="ARBA" id="ARBA00009843"/>
    </source>
</evidence>
<feature type="transmembrane region" description="Helical" evidence="8">
    <location>
        <begin position="174"/>
        <end position="197"/>
    </location>
</feature>
<feature type="transmembrane region" description="Helical" evidence="8">
    <location>
        <begin position="94"/>
        <end position="111"/>
    </location>
</feature>
<keyword evidence="4" id="KW-1003">Cell membrane</keyword>
<dbReference type="Proteomes" id="UP000634476">
    <property type="component" value="Unassembled WGS sequence"/>
</dbReference>
<name>A0A8J3T3I7_9ACTN</name>
<evidence type="ECO:0000256" key="1">
    <source>
        <dbReference type="ARBA" id="ARBA00004651"/>
    </source>
</evidence>
<accession>A0A8J3T3I7</accession>
<keyword evidence="5 8" id="KW-0812">Transmembrane</keyword>
<reference evidence="10" key="1">
    <citation type="submission" date="2021-01" db="EMBL/GenBank/DDBJ databases">
        <title>Whole genome shotgun sequence of Planobispora takensis NBRC 109077.</title>
        <authorList>
            <person name="Komaki H."/>
            <person name="Tamura T."/>
        </authorList>
    </citation>
    <scope>NUCLEOTIDE SEQUENCE</scope>
    <source>
        <strain evidence="10">NBRC 109077</strain>
    </source>
</reference>
<evidence type="ECO:0000256" key="4">
    <source>
        <dbReference type="ARBA" id="ARBA00022475"/>
    </source>
</evidence>
<comment type="caution">
    <text evidence="10">The sequence shown here is derived from an EMBL/GenBank/DDBJ whole genome shotgun (WGS) entry which is preliminary data.</text>
</comment>
<feature type="transmembrane region" description="Helical" evidence="8">
    <location>
        <begin position="403"/>
        <end position="424"/>
    </location>
</feature>
<dbReference type="PANTHER" id="PTHR43568">
    <property type="entry name" value="P PROTEIN"/>
    <property type="match status" value="1"/>
</dbReference>
<dbReference type="RefSeq" id="WP_203874820.1">
    <property type="nucleotide sequence ID" value="NZ_BOOK01000016.1"/>
</dbReference>
<dbReference type="InterPro" id="IPR000802">
    <property type="entry name" value="Arsenical_pump_ArsB"/>
</dbReference>
<proteinExistence type="inferred from homology"/>
<organism evidence="10 11">
    <name type="scientific">Planobispora takensis</name>
    <dbReference type="NCBI Taxonomy" id="1367882"/>
    <lineage>
        <taxon>Bacteria</taxon>
        <taxon>Bacillati</taxon>
        <taxon>Actinomycetota</taxon>
        <taxon>Actinomycetes</taxon>
        <taxon>Streptosporangiales</taxon>
        <taxon>Streptosporangiaceae</taxon>
        <taxon>Planobispora</taxon>
    </lineage>
</organism>
<feature type="transmembrane region" description="Helical" evidence="8">
    <location>
        <begin position="315"/>
        <end position="333"/>
    </location>
</feature>
<feature type="transmembrane region" description="Helical" evidence="8">
    <location>
        <begin position="58"/>
        <end position="82"/>
    </location>
</feature>
<keyword evidence="6 8" id="KW-1133">Transmembrane helix</keyword>
<dbReference type="GO" id="GO:0015105">
    <property type="term" value="F:arsenite transmembrane transporter activity"/>
    <property type="evidence" value="ECO:0007669"/>
    <property type="project" value="InterPro"/>
</dbReference>
<gene>
    <name evidence="10" type="ORF">Pta02_24020</name>
</gene>
<dbReference type="InterPro" id="IPR004680">
    <property type="entry name" value="Cit_transptr-like_dom"/>
</dbReference>
<dbReference type="PRINTS" id="PR00758">
    <property type="entry name" value="ARSENICPUMP"/>
</dbReference>
<feature type="transmembrane region" description="Helical" evidence="8">
    <location>
        <begin position="252"/>
        <end position="269"/>
    </location>
</feature>
<comment type="similarity">
    <text evidence="2">Belongs to the CitM (TC 2.A.11) transporter family.</text>
</comment>
<dbReference type="GO" id="GO:0005886">
    <property type="term" value="C:plasma membrane"/>
    <property type="evidence" value="ECO:0007669"/>
    <property type="project" value="UniProtKB-SubCell"/>
</dbReference>
<feature type="transmembrane region" description="Helical" evidence="8">
    <location>
        <begin position="225"/>
        <end position="246"/>
    </location>
</feature>
<evidence type="ECO:0000256" key="3">
    <source>
        <dbReference type="ARBA" id="ARBA00022448"/>
    </source>
</evidence>
<dbReference type="CDD" id="cd01116">
    <property type="entry name" value="P_permease"/>
    <property type="match status" value="1"/>
</dbReference>
<evidence type="ECO:0000313" key="11">
    <source>
        <dbReference type="Proteomes" id="UP000634476"/>
    </source>
</evidence>
<sequence>MSALVALAVFVVAFFFIATEKANKVKVVLVAAAVMAVLGLVPGSEVFFSEHEGVDWNVIFLLLGMMIIVGILKQTGIFDYLAIWAAKKSRGRPYRLMVMLMAITAVASPFLDNVTTIMLVAPVTVVVCNRLDIPAQPYLIAEVLASNIGGAATLIGDPPNIIIGSRAGLTFNDFIIHMAPIVVVTFAAFVLLTRVLFRRSFRYNPDRVAAVMVLQERRAITDPRLLARCLAVLTLVIVGFGLHAVVHVDPSIIALVGAGVMILVSGADVSETLREVEWPTLVFFVGLFVMVAGLVHTGVISTVGDWAIGAVGDNYFGAATALLFGSAALGAFFDNIPYVATMAPVVEGIVAQAPDPATGQSLWWAFALGADFGGNGTAVAASANVVAIGIAARSGHPISFWQFTRYGLLVTVLSSLMAWVYVWLRYFM</sequence>
<dbReference type="InterPro" id="IPR051475">
    <property type="entry name" value="Diverse_Ion_Transporter"/>
</dbReference>
<keyword evidence="11" id="KW-1185">Reference proteome</keyword>
<feature type="domain" description="Citrate transporter-like" evidence="9">
    <location>
        <begin position="15"/>
        <end position="369"/>
    </location>
</feature>
<evidence type="ECO:0000313" key="10">
    <source>
        <dbReference type="EMBL" id="GII00394.1"/>
    </source>
</evidence>
<evidence type="ECO:0000259" key="9">
    <source>
        <dbReference type="Pfam" id="PF03600"/>
    </source>
</evidence>